<accession>A0A4Q2KTJ1</accession>
<dbReference type="PRINTS" id="PR01506">
    <property type="entry name" value="TATBPROTEIN"/>
</dbReference>
<comment type="subcellular location">
    <subcellularLocation>
        <location evidence="1">Membrane</location>
        <topology evidence="1">Single-pass membrane protein</topology>
    </subcellularLocation>
</comment>
<dbReference type="GO" id="GO:0015031">
    <property type="term" value="P:protein transport"/>
    <property type="evidence" value="ECO:0007669"/>
    <property type="project" value="UniProtKB-KW"/>
</dbReference>
<gene>
    <name evidence="9" type="ORF">ESP51_16145</name>
</gene>
<keyword evidence="4" id="KW-0653">Protein transport</keyword>
<evidence type="ECO:0000256" key="4">
    <source>
        <dbReference type="ARBA" id="ARBA00022927"/>
    </source>
</evidence>
<dbReference type="EMBL" id="SDPN01000038">
    <property type="protein sequence ID" value="RXZ67840.1"/>
    <property type="molecule type" value="Genomic_DNA"/>
</dbReference>
<evidence type="ECO:0000256" key="5">
    <source>
        <dbReference type="ARBA" id="ARBA00022989"/>
    </source>
</evidence>
<evidence type="ECO:0000313" key="10">
    <source>
        <dbReference type="Proteomes" id="UP000293865"/>
    </source>
</evidence>
<keyword evidence="7" id="KW-0472">Membrane</keyword>
<proteinExistence type="predicted"/>
<evidence type="ECO:0000256" key="8">
    <source>
        <dbReference type="SAM" id="MobiDB-lite"/>
    </source>
</evidence>
<dbReference type="GO" id="GO:0016020">
    <property type="term" value="C:membrane"/>
    <property type="evidence" value="ECO:0007669"/>
    <property type="project" value="UniProtKB-ARBA"/>
</dbReference>
<name>A0A4Q2KTJ1_9MICO</name>
<feature type="region of interest" description="Disordered" evidence="8">
    <location>
        <begin position="111"/>
        <end position="130"/>
    </location>
</feature>
<keyword evidence="5" id="KW-1133">Transmembrane helix</keyword>
<dbReference type="Gene3D" id="1.20.5.3310">
    <property type="match status" value="1"/>
</dbReference>
<evidence type="ECO:0000313" key="9">
    <source>
        <dbReference type="EMBL" id="RXZ67840.1"/>
    </source>
</evidence>
<keyword evidence="6" id="KW-0811">Translocation</keyword>
<evidence type="ECO:0000256" key="7">
    <source>
        <dbReference type="ARBA" id="ARBA00023136"/>
    </source>
</evidence>
<dbReference type="RefSeq" id="WP_129521924.1">
    <property type="nucleotide sequence ID" value="NZ_SDPN01000038.1"/>
</dbReference>
<dbReference type="OrthoDB" id="3267321at2"/>
<evidence type="ECO:0000256" key="3">
    <source>
        <dbReference type="ARBA" id="ARBA00022692"/>
    </source>
</evidence>
<sequence length="130" mass="14771">MFGLTFEKLLIIGVIAVFLLGPERLPHYAAQLGRLVRSLRDMATGAKDRMREEMGPDFDDVDWKKLDPRQYDPRRIIREALVDADPFADEPEKPVVARAAVNENSAYLQRKRKRDALGADEQAPFDSEAT</sequence>
<dbReference type="NCBIfam" id="NF002377">
    <property type="entry name" value="PRK01371.1-4"/>
    <property type="match status" value="1"/>
</dbReference>
<dbReference type="Proteomes" id="UP000293865">
    <property type="component" value="Unassembled WGS sequence"/>
</dbReference>
<dbReference type="Pfam" id="PF02416">
    <property type="entry name" value="TatA_B_E"/>
    <property type="match status" value="1"/>
</dbReference>
<dbReference type="AlphaFoldDB" id="A0A4Q2KTJ1"/>
<evidence type="ECO:0000256" key="2">
    <source>
        <dbReference type="ARBA" id="ARBA00022448"/>
    </source>
</evidence>
<evidence type="ECO:0000256" key="6">
    <source>
        <dbReference type="ARBA" id="ARBA00023010"/>
    </source>
</evidence>
<keyword evidence="10" id="KW-1185">Reference proteome</keyword>
<keyword evidence="3" id="KW-0812">Transmembrane</keyword>
<evidence type="ECO:0000256" key="1">
    <source>
        <dbReference type="ARBA" id="ARBA00004167"/>
    </source>
</evidence>
<protein>
    <submittedName>
        <fullName evidence="9">Sec-independent protein translocase TatB</fullName>
    </submittedName>
</protein>
<keyword evidence="2" id="KW-0813">Transport</keyword>
<comment type="caution">
    <text evidence="9">The sequence shown here is derived from an EMBL/GenBank/DDBJ whole genome shotgun (WGS) entry which is preliminary data.</text>
</comment>
<reference evidence="9 10" key="1">
    <citation type="submission" date="2019-01" db="EMBL/GenBank/DDBJ databases">
        <title>Agromyces.</title>
        <authorList>
            <person name="Li J."/>
        </authorList>
    </citation>
    <scope>NUCLEOTIDE SEQUENCE [LARGE SCALE GENOMIC DNA]</scope>
    <source>
        <strain evidence="9 10">DSM 15934</strain>
    </source>
</reference>
<organism evidence="9 10">
    <name type="scientific">Agromyces albus</name>
    <dbReference type="NCBI Taxonomy" id="205332"/>
    <lineage>
        <taxon>Bacteria</taxon>
        <taxon>Bacillati</taxon>
        <taxon>Actinomycetota</taxon>
        <taxon>Actinomycetes</taxon>
        <taxon>Micrococcales</taxon>
        <taxon>Microbacteriaceae</taxon>
        <taxon>Agromyces</taxon>
    </lineage>
</organism>
<dbReference type="InterPro" id="IPR003369">
    <property type="entry name" value="TatA/B/E"/>
</dbReference>